<feature type="compositionally biased region" description="Acidic residues" evidence="1">
    <location>
        <begin position="19"/>
        <end position="31"/>
    </location>
</feature>
<keyword evidence="3" id="KW-1185">Reference proteome</keyword>
<dbReference type="EMBL" id="SEYY01018988">
    <property type="protein sequence ID" value="KAB7498787.1"/>
    <property type="molecule type" value="Genomic_DNA"/>
</dbReference>
<reference evidence="2 3" key="1">
    <citation type="journal article" date="2019" name="PLoS Biol.">
        <title>Sex chromosomes control vertical transmission of feminizing Wolbachia symbionts in an isopod.</title>
        <authorList>
            <person name="Becking T."/>
            <person name="Chebbi M.A."/>
            <person name="Giraud I."/>
            <person name="Moumen B."/>
            <person name="Laverre T."/>
            <person name="Caubet Y."/>
            <person name="Peccoud J."/>
            <person name="Gilbert C."/>
            <person name="Cordaux R."/>
        </authorList>
    </citation>
    <scope>NUCLEOTIDE SEQUENCE [LARGE SCALE GENOMIC DNA]</scope>
    <source>
        <strain evidence="2">ANa2</strain>
        <tissue evidence="2">Whole body excluding digestive tract and cuticle</tissue>
    </source>
</reference>
<name>A0A5N5SXR3_9CRUS</name>
<feature type="region of interest" description="Disordered" evidence="1">
    <location>
        <begin position="1"/>
        <end position="31"/>
    </location>
</feature>
<organism evidence="2 3">
    <name type="scientific">Armadillidium nasatum</name>
    <dbReference type="NCBI Taxonomy" id="96803"/>
    <lineage>
        <taxon>Eukaryota</taxon>
        <taxon>Metazoa</taxon>
        <taxon>Ecdysozoa</taxon>
        <taxon>Arthropoda</taxon>
        <taxon>Crustacea</taxon>
        <taxon>Multicrustacea</taxon>
        <taxon>Malacostraca</taxon>
        <taxon>Eumalacostraca</taxon>
        <taxon>Peracarida</taxon>
        <taxon>Isopoda</taxon>
        <taxon>Oniscidea</taxon>
        <taxon>Crinocheta</taxon>
        <taxon>Armadillidiidae</taxon>
        <taxon>Armadillidium</taxon>
    </lineage>
</organism>
<dbReference type="AlphaFoldDB" id="A0A5N5SXR3"/>
<feature type="compositionally biased region" description="Basic and acidic residues" evidence="1">
    <location>
        <begin position="1"/>
        <end position="17"/>
    </location>
</feature>
<evidence type="ECO:0000256" key="1">
    <source>
        <dbReference type="SAM" id="MobiDB-lite"/>
    </source>
</evidence>
<comment type="caution">
    <text evidence="2">The sequence shown here is derived from an EMBL/GenBank/DDBJ whole genome shotgun (WGS) entry which is preliminary data.</text>
</comment>
<dbReference type="OrthoDB" id="3066195at2759"/>
<protein>
    <submittedName>
        <fullName evidence="2">Uncharacterized protein</fullName>
    </submittedName>
</protein>
<sequence length="241" mass="26723">MRNVKTLEPEKSLKNSDYDSLDDDDDDDDDVQPLLKKARQESPKLSSILLGDTKKSSYLKLDNSASKSKYSIPNCTKVSQMKKKVKKTNNGNVSSTPVSILPKGLNSCVSIVNIPNPHQSTGSISSSNSEFSVNGNDMNASGSINLGGGITISPQKTSSFSASLSSEKSHTRQMPNLKKMLPVKIEKKGSLNNNNLKFSPSEFCLFSEMIFHPATVMRDLLWKRDFCFRDWNSVVKNMLYE</sequence>
<evidence type="ECO:0000313" key="3">
    <source>
        <dbReference type="Proteomes" id="UP000326759"/>
    </source>
</evidence>
<proteinExistence type="predicted"/>
<evidence type="ECO:0000313" key="2">
    <source>
        <dbReference type="EMBL" id="KAB7498787.1"/>
    </source>
</evidence>
<dbReference type="Proteomes" id="UP000326759">
    <property type="component" value="Unassembled WGS sequence"/>
</dbReference>
<gene>
    <name evidence="2" type="ORF">Anas_04763</name>
</gene>
<accession>A0A5N5SXR3</accession>